<sequence>MEETKLEKKEEQERTIKKKALFLEEFNKAFGMITIACVKAGIGRQTYYNWIDSDYVFKAQCESIDRIQVDYVDDKLLGLIVKGHAGAIMFYLGRRSNKYKEKLELSGEAALVAKYANVSDEELYKMLEAAKTKLDEAGGKINEAQDKIKENNGKSDTTNSTGG</sequence>
<dbReference type="EMBL" id="LAZR01034882">
    <property type="protein sequence ID" value="KKL29039.1"/>
    <property type="molecule type" value="Genomic_DNA"/>
</dbReference>
<accession>A0A0F9C448</accession>
<evidence type="ECO:0000256" key="1">
    <source>
        <dbReference type="SAM" id="MobiDB-lite"/>
    </source>
</evidence>
<evidence type="ECO:0008006" key="3">
    <source>
        <dbReference type="Google" id="ProtNLM"/>
    </source>
</evidence>
<comment type="caution">
    <text evidence="2">The sequence shown here is derived from an EMBL/GenBank/DDBJ whole genome shotgun (WGS) entry which is preliminary data.</text>
</comment>
<name>A0A0F9C448_9ZZZZ</name>
<organism evidence="2">
    <name type="scientific">marine sediment metagenome</name>
    <dbReference type="NCBI Taxonomy" id="412755"/>
    <lineage>
        <taxon>unclassified sequences</taxon>
        <taxon>metagenomes</taxon>
        <taxon>ecological metagenomes</taxon>
    </lineage>
</organism>
<feature type="region of interest" description="Disordered" evidence="1">
    <location>
        <begin position="142"/>
        <end position="163"/>
    </location>
</feature>
<reference evidence="2" key="1">
    <citation type="journal article" date="2015" name="Nature">
        <title>Complex archaea that bridge the gap between prokaryotes and eukaryotes.</title>
        <authorList>
            <person name="Spang A."/>
            <person name="Saw J.H."/>
            <person name="Jorgensen S.L."/>
            <person name="Zaremba-Niedzwiedzka K."/>
            <person name="Martijn J."/>
            <person name="Lind A.E."/>
            <person name="van Eijk R."/>
            <person name="Schleper C."/>
            <person name="Guy L."/>
            <person name="Ettema T.J."/>
        </authorList>
    </citation>
    <scope>NUCLEOTIDE SEQUENCE</scope>
</reference>
<feature type="compositionally biased region" description="Polar residues" evidence="1">
    <location>
        <begin position="154"/>
        <end position="163"/>
    </location>
</feature>
<proteinExistence type="predicted"/>
<gene>
    <name evidence="2" type="ORF">LCGC14_2369100</name>
</gene>
<dbReference type="AlphaFoldDB" id="A0A0F9C448"/>
<feature type="compositionally biased region" description="Basic and acidic residues" evidence="1">
    <location>
        <begin position="142"/>
        <end position="153"/>
    </location>
</feature>
<evidence type="ECO:0000313" key="2">
    <source>
        <dbReference type="EMBL" id="KKL29039.1"/>
    </source>
</evidence>
<protein>
    <recommendedName>
        <fullName evidence="3">Homeodomain phBC6A51-type domain-containing protein</fullName>
    </recommendedName>
</protein>